<proteinExistence type="inferred from homology"/>
<dbReference type="Gene3D" id="3.40.50.720">
    <property type="entry name" value="NAD(P)-binding Rossmann-like Domain"/>
    <property type="match status" value="1"/>
</dbReference>
<dbReference type="InterPro" id="IPR008927">
    <property type="entry name" value="6-PGluconate_DH-like_C_sf"/>
</dbReference>
<dbReference type="Pfam" id="PF08546">
    <property type="entry name" value="ApbA_C"/>
    <property type="match status" value="1"/>
</dbReference>
<feature type="compositionally biased region" description="Polar residues" evidence="4">
    <location>
        <begin position="300"/>
        <end position="310"/>
    </location>
</feature>
<keyword evidence="8" id="KW-1185">Reference proteome</keyword>
<evidence type="ECO:0000259" key="6">
    <source>
        <dbReference type="Pfam" id="PF08546"/>
    </source>
</evidence>
<dbReference type="InterPro" id="IPR013332">
    <property type="entry name" value="KPR_N"/>
</dbReference>
<feature type="domain" description="Ketopantoate reductase C-terminal" evidence="6">
    <location>
        <begin position="228"/>
        <end position="348"/>
    </location>
</feature>
<dbReference type="InterPro" id="IPR050838">
    <property type="entry name" value="Ketopantoate_reductase"/>
</dbReference>
<evidence type="ECO:0000256" key="4">
    <source>
        <dbReference type="SAM" id="MobiDB-lite"/>
    </source>
</evidence>
<dbReference type="Proteomes" id="UP000809587">
    <property type="component" value="Unassembled WGS sequence"/>
</dbReference>
<name>A0ABS2J4K6_9ACTN</name>
<dbReference type="SUPFAM" id="SSF48179">
    <property type="entry name" value="6-phosphogluconate dehydrogenase C-terminal domain-like"/>
    <property type="match status" value="1"/>
</dbReference>
<evidence type="ECO:0000313" key="8">
    <source>
        <dbReference type="Proteomes" id="UP000809587"/>
    </source>
</evidence>
<dbReference type="Gene3D" id="1.10.1040.10">
    <property type="entry name" value="N-(1-d-carboxylethyl)-l-norvaline Dehydrogenase, domain 2"/>
    <property type="match status" value="1"/>
</dbReference>
<keyword evidence="3" id="KW-0560">Oxidoreductase</keyword>
<reference evidence="7 8" key="1">
    <citation type="submission" date="2021-02" db="EMBL/GenBank/DDBJ databases">
        <authorList>
            <person name="Lee D.-H."/>
        </authorList>
    </citation>
    <scope>NUCLEOTIDE SEQUENCE [LARGE SCALE GENOMIC DNA]</scope>
    <source>
        <strain evidence="7 8">MMS20-R2-29</strain>
    </source>
</reference>
<evidence type="ECO:0000256" key="3">
    <source>
        <dbReference type="ARBA" id="ARBA00023002"/>
    </source>
</evidence>
<evidence type="ECO:0000313" key="7">
    <source>
        <dbReference type="EMBL" id="MBM7081010.1"/>
    </source>
</evidence>
<sequence>MSRSDRRAGIPPRAGAGRPGPGDRWHPDVGSPTWADAGRIGRVRYLIIGAGAVGGTIGVLLGEAGRDVTLVARGPHLAAIRRDGLTLRTPDRAVTWRGPATDGPGPEPLPADTVLVLTVKSQHTWAALDTWADAPVAGGGTAGQRLPLFTAQNGVANEPTALRLFAHVHPVCVWLPATHLDPGVVIASGHPYPGMLHVGRYPGGADEIDAAVAADLTAAGFLAPVRDDVMRWKYGKLLNNLGNGVQALFGAGLPDWLLDRVRAEGAAVLAAAGIAHPTDEEERTERGDRVGTRPVDGQPRSGSSTWQSLTRAAGTTEVDHLNGEIVLLGRRLGVPTPANAAVQTAVRRLARDRLPAGTFPLAELTDLLDRAE</sequence>
<comment type="similarity">
    <text evidence="1">Belongs to the ketopantoate reductase family.</text>
</comment>
<feature type="region of interest" description="Disordered" evidence="4">
    <location>
        <begin position="1"/>
        <end position="32"/>
    </location>
</feature>
<dbReference type="Pfam" id="PF02558">
    <property type="entry name" value="ApbA"/>
    <property type="match status" value="1"/>
</dbReference>
<keyword evidence="2" id="KW-0521">NADP</keyword>
<evidence type="ECO:0000259" key="5">
    <source>
        <dbReference type="Pfam" id="PF02558"/>
    </source>
</evidence>
<gene>
    <name evidence="7" type="ORF">JQN84_00410</name>
</gene>
<dbReference type="PANTHER" id="PTHR43765:SF2">
    <property type="entry name" value="2-DEHYDROPANTOATE 2-REDUCTASE"/>
    <property type="match status" value="1"/>
</dbReference>
<feature type="domain" description="Ketopantoate reductase N-terminal" evidence="5">
    <location>
        <begin position="45"/>
        <end position="201"/>
    </location>
</feature>
<dbReference type="InterPro" id="IPR013328">
    <property type="entry name" value="6PGD_dom2"/>
</dbReference>
<dbReference type="InterPro" id="IPR013752">
    <property type="entry name" value="KPA_reductase"/>
</dbReference>
<feature type="region of interest" description="Disordered" evidence="4">
    <location>
        <begin position="276"/>
        <end position="313"/>
    </location>
</feature>
<evidence type="ECO:0000256" key="2">
    <source>
        <dbReference type="ARBA" id="ARBA00022857"/>
    </source>
</evidence>
<protein>
    <submittedName>
        <fullName evidence="7">Ketopantoate reductase family protein</fullName>
    </submittedName>
</protein>
<dbReference type="EMBL" id="JAFEUO010000001">
    <property type="protein sequence ID" value="MBM7081010.1"/>
    <property type="molecule type" value="Genomic_DNA"/>
</dbReference>
<organism evidence="7 8">
    <name type="scientific">Micromonospora humidisoli</name>
    <dbReference type="NCBI Taxonomy" id="2807622"/>
    <lineage>
        <taxon>Bacteria</taxon>
        <taxon>Bacillati</taxon>
        <taxon>Actinomycetota</taxon>
        <taxon>Actinomycetes</taxon>
        <taxon>Micromonosporales</taxon>
        <taxon>Micromonosporaceae</taxon>
        <taxon>Micromonospora</taxon>
    </lineage>
</organism>
<dbReference type="PANTHER" id="PTHR43765">
    <property type="entry name" value="2-DEHYDROPANTOATE 2-REDUCTASE-RELATED"/>
    <property type="match status" value="1"/>
</dbReference>
<evidence type="ECO:0000256" key="1">
    <source>
        <dbReference type="ARBA" id="ARBA00007870"/>
    </source>
</evidence>
<comment type="caution">
    <text evidence="7">The sequence shown here is derived from an EMBL/GenBank/DDBJ whole genome shotgun (WGS) entry which is preliminary data.</text>
</comment>
<accession>A0ABS2J4K6</accession>